<proteinExistence type="predicted"/>
<dbReference type="InParanoid" id="M4BYV9"/>
<accession>M4BYV9</accession>
<dbReference type="HOGENOM" id="CLU_2268990_0_0_1"/>
<evidence type="ECO:0000313" key="2">
    <source>
        <dbReference type="Proteomes" id="UP000011713"/>
    </source>
</evidence>
<keyword evidence="2" id="KW-1185">Reference proteome</keyword>
<evidence type="ECO:0000313" key="1">
    <source>
        <dbReference type="EnsemblProtists" id="HpaP811757"/>
    </source>
</evidence>
<reference evidence="1" key="2">
    <citation type="submission" date="2015-06" db="UniProtKB">
        <authorList>
            <consortium name="EnsemblProtists"/>
        </authorList>
    </citation>
    <scope>IDENTIFICATION</scope>
    <source>
        <strain evidence="1">Emoy2</strain>
    </source>
</reference>
<sequence length="103" mass="11751">MDHISKCWILISNDRVAGVYYTGLIQTSTASYSFFILRTGLLKSTASSRAYPPISFRSGTLSFVNEICKILTRTVIFSIIRIGRRKLHKLRIRIRSGSFDIFT</sequence>
<dbReference type="VEuPathDB" id="FungiDB:HpaG811757"/>
<dbReference type="AlphaFoldDB" id="M4BYV9"/>
<dbReference type="EnsemblProtists" id="HpaT811757">
    <property type="protein sequence ID" value="HpaP811757"/>
    <property type="gene ID" value="HpaG811757"/>
</dbReference>
<dbReference type="EMBL" id="JH598051">
    <property type="status" value="NOT_ANNOTATED_CDS"/>
    <property type="molecule type" value="Genomic_DNA"/>
</dbReference>
<protein>
    <submittedName>
        <fullName evidence="1">Uncharacterized protein</fullName>
    </submittedName>
</protein>
<reference evidence="2" key="1">
    <citation type="journal article" date="2010" name="Science">
        <title>Signatures of adaptation to obligate biotrophy in the Hyaloperonospora arabidopsidis genome.</title>
        <authorList>
            <person name="Baxter L."/>
            <person name="Tripathy S."/>
            <person name="Ishaque N."/>
            <person name="Boot N."/>
            <person name="Cabral A."/>
            <person name="Kemen E."/>
            <person name="Thines M."/>
            <person name="Ah-Fong A."/>
            <person name="Anderson R."/>
            <person name="Badejoko W."/>
            <person name="Bittner-Eddy P."/>
            <person name="Boore J.L."/>
            <person name="Chibucos M.C."/>
            <person name="Coates M."/>
            <person name="Dehal P."/>
            <person name="Delehaunty K."/>
            <person name="Dong S."/>
            <person name="Downton P."/>
            <person name="Dumas B."/>
            <person name="Fabro G."/>
            <person name="Fronick C."/>
            <person name="Fuerstenberg S.I."/>
            <person name="Fulton L."/>
            <person name="Gaulin E."/>
            <person name="Govers F."/>
            <person name="Hughes L."/>
            <person name="Humphray S."/>
            <person name="Jiang R.H."/>
            <person name="Judelson H."/>
            <person name="Kamoun S."/>
            <person name="Kyung K."/>
            <person name="Meijer H."/>
            <person name="Minx P."/>
            <person name="Morris P."/>
            <person name="Nelson J."/>
            <person name="Phuntumart V."/>
            <person name="Qutob D."/>
            <person name="Rehmany A."/>
            <person name="Rougon-Cardoso A."/>
            <person name="Ryden P."/>
            <person name="Torto-Alalibo T."/>
            <person name="Studholme D."/>
            <person name="Wang Y."/>
            <person name="Win J."/>
            <person name="Wood J."/>
            <person name="Clifton S.W."/>
            <person name="Rogers J."/>
            <person name="Van den Ackerveken G."/>
            <person name="Jones J.D."/>
            <person name="McDowell J.M."/>
            <person name="Beynon J."/>
            <person name="Tyler B.M."/>
        </authorList>
    </citation>
    <scope>NUCLEOTIDE SEQUENCE [LARGE SCALE GENOMIC DNA]</scope>
    <source>
        <strain evidence="2">Emoy2</strain>
    </source>
</reference>
<organism evidence="1 2">
    <name type="scientific">Hyaloperonospora arabidopsidis (strain Emoy2)</name>
    <name type="common">Downy mildew agent</name>
    <name type="synonym">Peronospora arabidopsidis</name>
    <dbReference type="NCBI Taxonomy" id="559515"/>
    <lineage>
        <taxon>Eukaryota</taxon>
        <taxon>Sar</taxon>
        <taxon>Stramenopiles</taxon>
        <taxon>Oomycota</taxon>
        <taxon>Peronosporomycetes</taxon>
        <taxon>Peronosporales</taxon>
        <taxon>Peronosporaceae</taxon>
        <taxon>Hyaloperonospora</taxon>
    </lineage>
</organism>
<name>M4BYV9_HYAAE</name>
<dbReference type="Proteomes" id="UP000011713">
    <property type="component" value="Unassembled WGS sequence"/>
</dbReference>